<evidence type="ECO:0008006" key="3">
    <source>
        <dbReference type="Google" id="ProtNLM"/>
    </source>
</evidence>
<evidence type="ECO:0000313" key="1">
    <source>
        <dbReference type="EMBL" id="GGJ28120.1"/>
    </source>
</evidence>
<dbReference type="InterPro" id="IPR021804">
    <property type="entry name" value="DUF3375"/>
</dbReference>
<dbReference type="Pfam" id="PF11855">
    <property type="entry name" value="DUF3375"/>
    <property type="match status" value="1"/>
</dbReference>
<accession>A0A917KU96</accession>
<organism evidence="1 2">
    <name type="scientific">Streptomyces lacrimifluminis</name>
    <dbReference type="NCBI Taxonomy" id="1500077"/>
    <lineage>
        <taxon>Bacteria</taxon>
        <taxon>Bacillati</taxon>
        <taxon>Actinomycetota</taxon>
        <taxon>Actinomycetes</taxon>
        <taxon>Kitasatosporales</taxon>
        <taxon>Streptomycetaceae</taxon>
        <taxon>Streptomyces</taxon>
    </lineage>
</organism>
<dbReference type="Proteomes" id="UP000625682">
    <property type="component" value="Unassembled WGS sequence"/>
</dbReference>
<reference evidence="1" key="2">
    <citation type="submission" date="2020-09" db="EMBL/GenBank/DDBJ databases">
        <authorList>
            <person name="Sun Q."/>
            <person name="Zhou Y."/>
        </authorList>
    </citation>
    <scope>NUCLEOTIDE SEQUENCE</scope>
    <source>
        <strain evidence="1">CGMCC 4.7272</strain>
    </source>
</reference>
<name>A0A917KU96_9ACTN</name>
<dbReference type="AlphaFoldDB" id="A0A917KU96"/>
<sequence>MELDYDRLVALRKQSSAWRLLTAGNAPLMLSFFNKVFVEQGARSIAGAELVERLDDELFALNERLGRSTFPQSAKAYLDLWSAPENGWLRKYYPPDSDEPHFDATAAVEKAISWIRSLEERSFVGTESRLNTIFDLLRQMTFGAETDPDARLAELTRRRHEIDQEIERVEAGEVDVLDSAGLRDRYQQMTATAYGLLADFREVEANFRDLDRDLRSKIAAWDGAKAGLLDEVLGSRESIAESDQGRTFQAFYDFLLAPSRQDELKTLLAEVETMEAIGEPDPRMRRMPRDWLEAAERTQGTVRQLSDQLRRFLDDQVRSEDRRVLQLVRGIESRALALRDVPGVDLIAELDATAPAIVLPMERPLYTPVVKAPIDSTGIQAGDEEFAADVLFEAVYVDPARLTAAVHRALGTRTQVSLAETLREHPLEQGLAELVAYFALPDDGFTTVFDDHRQEEITWIGEDDVRQVATVPVVTFARTSPGVAWATSQKKEGR</sequence>
<evidence type="ECO:0000313" key="2">
    <source>
        <dbReference type="Proteomes" id="UP000625682"/>
    </source>
</evidence>
<dbReference type="EMBL" id="BMMU01000006">
    <property type="protein sequence ID" value="GGJ28120.1"/>
    <property type="molecule type" value="Genomic_DNA"/>
</dbReference>
<reference evidence="1" key="1">
    <citation type="journal article" date="2014" name="Int. J. Syst. Evol. Microbiol.">
        <title>Complete genome sequence of Corynebacterium casei LMG S-19264T (=DSM 44701T), isolated from a smear-ripened cheese.</title>
        <authorList>
            <consortium name="US DOE Joint Genome Institute (JGI-PGF)"/>
            <person name="Walter F."/>
            <person name="Albersmeier A."/>
            <person name="Kalinowski J."/>
            <person name="Ruckert C."/>
        </authorList>
    </citation>
    <scope>NUCLEOTIDE SEQUENCE</scope>
    <source>
        <strain evidence="1">CGMCC 4.7272</strain>
    </source>
</reference>
<keyword evidence="2" id="KW-1185">Reference proteome</keyword>
<protein>
    <recommendedName>
        <fullName evidence="3">DUF3375 domain-containing protein</fullName>
    </recommendedName>
</protein>
<dbReference type="RefSeq" id="WP_229695182.1">
    <property type="nucleotide sequence ID" value="NZ_BAABER010000007.1"/>
</dbReference>
<gene>
    <name evidence="1" type="ORF">GCM10012282_25920</name>
</gene>
<proteinExistence type="predicted"/>
<comment type="caution">
    <text evidence="1">The sequence shown here is derived from an EMBL/GenBank/DDBJ whole genome shotgun (WGS) entry which is preliminary data.</text>
</comment>